<evidence type="ECO:0000313" key="1">
    <source>
        <dbReference type="EMBL" id="SFS00462.1"/>
    </source>
</evidence>
<dbReference type="RefSeq" id="WP_089816716.1">
    <property type="nucleotide sequence ID" value="NZ_FOZK01000002.1"/>
</dbReference>
<sequence length="130" mass="13197">MDGGDRTGGSSDEGETSTTQKVVMAVSILFTLSLVAYGAAQMAATPSGVAPSATVVGTDTMPNDEVAVSVRLRNPGDVGLVSVTVEADCARPPPSVQLTYVPASTRRQATLVCPAGTTDPNVSVANWVMA</sequence>
<reference evidence="1 2" key="1">
    <citation type="submission" date="2016-10" db="EMBL/GenBank/DDBJ databases">
        <authorList>
            <person name="de Groot N.N."/>
        </authorList>
    </citation>
    <scope>NUCLEOTIDE SEQUENCE [LARGE SCALE GENOMIC DNA]</scope>
    <source>
        <strain evidence="1 2">CGMCC 1.10457</strain>
    </source>
</reference>
<gene>
    <name evidence="1" type="ORF">SAMN05216559_2363</name>
</gene>
<name>A0A1I6LAF6_9EURY</name>
<accession>A0A1I6LAF6</accession>
<proteinExistence type="predicted"/>
<evidence type="ECO:0008006" key="3">
    <source>
        <dbReference type="Google" id="ProtNLM"/>
    </source>
</evidence>
<dbReference type="Proteomes" id="UP000199062">
    <property type="component" value="Unassembled WGS sequence"/>
</dbReference>
<dbReference type="OrthoDB" id="383375at2157"/>
<dbReference type="EMBL" id="FOZK01000002">
    <property type="protein sequence ID" value="SFS00462.1"/>
    <property type="molecule type" value="Genomic_DNA"/>
</dbReference>
<organism evidence="1 2">
    <name type="scientific">Halomicrobium zhouii</name>
    <dbReference type="NCBI Taxonomy" id="767519"/>
    <lineage>
        <taxon>Archaea</taxon>
        <taxon>Methanobacteriati</taxon>
        <taxon>Methanobacteriota</taxon>
        <taxon>Stenosarchaea group</taxon>
        <taxon>Halobacteria</taxon>
        <taxon>Halobacteriales</taxon>
        <taxon>Haloarculaceae</taxon>
        <taxon>Halomicrobium</taxon>
    </lineage>
</organism>
<dbReference type="AlphaFoldDB" id="A0A1I6LAF6"/>
<evidence type="ECO:0000313" key="2">
    <source>
        <dbReference type="Proteomes" id="UP000199062"/>
    </source>
</evidence>
<protein>
    <recommendedName>
        <fullName evidence="3">CARDB protein</fullName>
    </recommendedName>
</protein>
<keyword evidence="2" id="KW-1185">Reference proteome</keyword>
<dbReference type="STRING" id="767519.SAMN05216559_2363"/>